<keyword evidence="4 9" id="KW-0238">DNA-binding</keyword>
<feature type="region of interest" description="Disordered" evidence="10">
    <location>
        <begin position="77"/>
        <end position="103"/>
    </location>
</feature>
<protein>
    <recommendedName>
        <fullName evidence="11">Fork-head domain-containing protein</fullName>
    </recommendedName>
</protein>
<evidence type="ECO:0000256" key="10">
    <source>
        <dbReference type="SAM" id="MobiDB-lite"/>
    </source>
</evidence>
<dbReference type="InterPro" id="IPR036390">
    <property type="entry name" value="WH_DNA-bd_sf"/>
</dbReference>
<dbReference type="PRINTS" id="PR00053">
    <property type="entry name" value="FORKHEAD"/>
</dbReference>
<dbReference type="Pfam" id="PF00250">
    <property type="entry name" value="Forkhead"/>
    <property type="match status" value="1"/>
</dbReference>
<keyword evidence="6" id="KW-0804">Transcription</keyword>
<feature type="compositionally biased region" description="Pro residues" evidence="10">
    <location>
        <begin position="80"/>
        <end position="98"/>
    </location>
</feature>
<feature type="DNA-binding region" description="Fork-head" evidence="9">
    <location>
        <begin position="128"/>
        <end position="218"/>
    </location>
</feature>
<dbReference type="GO" id="GO:0030030">
    <property type="term" value="P:cell projection organization"/>
    <property type="evidence" value="ECO:0007669"/>
    <property type="project" value="UniProtKB-KW"/>
</dbReference>
<dbReference type="Proteomes" id="UP000002358">
    <property type="component" value="Chromosome 5"/>
</dbReference>
<evidence type="ECO:0000256" key="5">
    <source>
        <dbReference type="ARBA" id="ARBA00023159"/>
    </source>
</evidence>
<organism evidence="12 13">
    <name type="scientific">Nasonia vitripennis</name>
    <name type="common">Parasitic wasp</name>
    <dbReference type="NCBI Taxonomy" id="7425"/>
    <lineage>
        <taxon>Eukaryota</taxon>
        <taxon>Metazoa</taxon>
        <taxon>Ecdysozoa</taxon>
        <taxon>Arthropoda</taxon>
        <taxon>Hexapoda</taxon>
        <taxon>Insecta</taxon>
        <taxon>Pterygota</taxon>
        <taxon>Neoptera</taxon>
        <taxon>Endopterygota</taxon>
        <taxon>Hymenoptera</taxon>
        <taxon>Apocrita</taxon>
        <taxon>Proctotrupomorpha</taxon>
        <taxon>Chalcidoidea</taxon>
        <taxon>Pteromalidae</taxon>
        <taxon>Pteromalinae</taxon>
        <taxon>Nasonia</taxon>
    </lineage>
</organism>
<dbReference type="PROSITE" id="PS00658">
    <property type="entry name" value="FORK_HEAD_2"/>
    <property type="match status" value="1"/>
</dbReference>
<evidence type="ECO:0000313" key="12">
    <source>
        <dbReference type="EnsemblMetazoa" id="XP_003427039"/>
    </source>
</evidence>
<proteinExistence type="inferred from homology"/>
<reference evidence="12" key="1">
    <citation type="submission" date="2021-01" db="UniProtKB">
        <authorList>
            <consortium name="EnsemblMetazoa"/>
        </authorList>
    </citation>
    <scope>IDENTIFICATION</scope>
</reference>
<dbReference type="InterPro" id="IPR030456">
    <property type="entry name" value="TF_fork_head_CS_2"/>
</dbReference>
<feature type="domain" description="Fork-head" evidence="11">
    <location>
        <begin position="128"/>
        <end position="218"/>
    </location>
</feature>
<accession>A0A7M7GI94</accession>
<dbReference type="GeneID" id="100121579"/>
<comment type="subcellular location">
    <subcellularLocation>
        <location evidence="1 9">Nucleus</location>
    </subcellularLocation>
</comment>
<name>A0A7M7GI94_NASVI</name>
<dbReference type="GO" id="GO:0000981">
    <property type="term" value="F:DNA-binding transcription factor activity, RNA polymerase II-specific"/>
    <property type="evidence" value="ECO:0007669"/>
    <property type="project" value="TreeGrafter"/>
</dbReference>
<evidence type="ECO:0000256" key="2">
    <source>
        <dbReference type="ARBA" id="ARBA00022794"/>
    </source>
</evidence>
<dbReference type="PANTHER" id="PTHR46805:SF1">
    <property type="entry name" value="FORKHEAD BOX PROTEIN J1"/>
    <property type="match status" value="1"/>
</dbReference>
<dbReference type="OrthoDB" id="10029558at2759"/>
<dbReference type="EnsemblMetazoa" id="XM_003426991">
    <property type="protein sequence ID" value="XP_003427039"/>
    <property type="gene ID" value="LOC100121579"/>
</dbReference>
<dbReference type="PROSITE" id="PS50039">
    <property type="entry name" value="FORK_HEAD_3"/>
    <property type="match status" value="1"/>
</dbReference>
<dbReference type="PANTHER" id="PTHR46805">
    <property type="entry name" value="FORKHEAD BOX PROTEIN J1"/>
    <property type="match status" value="1"/>
</dbReference>
<dbReference type="SUPFAM" id="SSF46785">
    <property type="entry name" value="Winged helix' DNA-binding domain"/>
    <property type="match status" value="1"/>
</dbReference>
<evidence type="ECO:0000256" key="4">
    <source>
        <dbReference type="ARBA" id="ARBA00023125"/>
    </source>
</evidence>
<dbReference type="RefSeq" id="XP_003427039.1">
    <property type="nucleotide sequence ID" value="XM_003426991.4"/>
</dbReference>
<evidence type="ECO:0000256" key="7">
    <source>
        <dbReference type="ARBA" id="ARBA00023242"/>
    </source>
</evidence>
<evidence type="ECO:0000256" key="3">
    <source>
        <dbReference type="ARBA" id="ARBA00023015"/>
    </source>
</evidence>
<dbReference type="InParanoid" id="A0A7M7GI94"/>
<comment type="similarity">
    <text evidence="8">Belongs to the FOXJ1 family.</text>
</comment>
<dbReference type="InterPro" id="IPR036388">
    <property type="entry name" value="WH-like_DNA-bd_sf"/>
</dbReference>
<keyword evidence="5" id="KW-0010">Activator</keyword>
<keyword evidence="13" id="KW-1185">Reference proteome</keyword>
<dbReference type="SMART" id="SM00339">
    <property type="entry name" value="FH"/>
    <property type="match status" value="1"/>
</dbReference>
<dbReference type="RefSeq" id="XP_016843769.1">
    <property type="nucleotide sequence ID" value="XM_016988280.3"/>
</dbReference>
<evidence type="ECO:0000256" key="8">
    <source>
        <dbReference type="ARBA" id="ARBA00034770"/>
    </source>
</evidence>
<evidence type="ECO:0000313" key="13">
    <source>
        <dbReference type="Proteomes" id="UP000002358"/>
    </source>
</evidence>
<dbReference type="PROSITE" id="PS00657">
    <property type="entry name" value="FORK_HEAD_1"/>
    <property type="match status" value="1"/>
</dbReference>
<dbReference type="EnsemblMetazoa" id="XM_016988280">
    <property type="protein sequence ID" value="XP_016843769"/>
    <property type="gene ID" value="LOC100121579"/>
</dbReference>
<dbReference type="InterPro" id="IPR018122">
    <property type="entry name" value="TF_fork_head_CS_1"/>
</dbReference>
<dbReference type="CDD" id="cd20023">
    <property type="entry name" value="FH_FOXJ1"/>
    <property type="match status" value="1"/>
</dbReference>
<dbReference type="GO" id="GO:0000978">
    <property type="term" value="F:RNA polymerase II cis-regulatory region sequence-specific DNA binding"/>
    <property type="evidence" value="ECO:0007669"/>
    <property type="project" value="TreeGrafter"/>
</dbReference>
<dbReference type="InterPro" id="IPR047512">
    <property type="entry name" value="FH_FOXJ1"/>
</dbReference>
<dbReference type="InterPro" id="IPR047513">
    <property type="entry name" value="FOXJ1"/>
</dbReference>
<sequence length="338" mass="37111">MVRTRNSSALRQQLAEEEEEAAARRREQEEKVQLERSEAAAMAAAAAAIAADEANCDAEAELTSLSWLQSLDIMSASGLPTPPCSPTPPAPRAPPPARQQPKKMSPLLKAQLDMAENGEKYLSEPDRKPPYSYATLICLAMRANDNRVTLSNIYAWIRENFMYYRRADPAWQNSIRHNLSLNKCFVKLPRSKDEPGKGGFWKLDLERLEEGRRTRRRSTVVRGQSRFPPKRASPAIAAVVAAATASLTPTSTSASLETDHVAKILGANGNSGPRCIVLYETPPSSVSPPIPETLAEVPESTQVNISEEDFTDLLIESAAWDDGVENQLALLDSVLDML</sequence>
<evidence type="ECO:0000256" key="1">
    <source>
        <dbReference type="ARBA" id="ARBA00004123"/>
    </source>
</evidence>
<dbReference type="Gene3D" id="1.10.10.10">
    <property type="entry name" value="Winged helix-like DNA-binding domain superfamily/Winged helix DNA-binding domain"/>
    <property type="match status" value="1"/>
</dbReference>
<evidence type="ECO:0000259" key="11">
    <source>
        <dbReference type="PROSITE" id="PS50039"/>
    </source>
</evidence>
<feature type="compositionally biased region" description="Basic and acidic residues" evidence="10">
    <location>
        <begin position="21"/>
        <end position="36"/>
    </location>
</feature>
<evidence type="ECO:0000256" key="6">
    <source>
        <dbReference type="ARBA" id="ARBA00023163"/>
    </source>
</evidence>
<dbReference type="FunFam" id="1.10.10.10:FF:000030">
    <property type="entry name" value="Forkhead box protein K2"/>
    <property type="match status" value="1"/>
</dbReference>
<dbReference type="AlphaFoldDB" id="A0A7M7GI94"/>
<keyword evidence="7 9" id="KW-0539">Nucleus</keyword>
<keyword evidence="3" id="KW-0805">Transcription regulation</keyword>
<dbReference type="GO" id="GO:0005634">
    <property type="term" value="C:nucleus"/>
    <property type="evidence" value="ECO:0007669"/>
    <property type="project" value="UniProtKB-SubCell"/>
</dbReference>
<feature type="region of interest" description="Disordered" evidence="10">
    <location>
        <begin position="1"/>
        <end position="36"/>
    </location>
</feature>
<evidence type="ECO:0000256" key="9">
    <source>
        <dbReference type="PROSITE-ProRule" id="PRU00089"/>
    </source>
</evidence>
<dbReference type="SMR" id="A0A7M7GI94"/>
<dbReference type="InterPro" id="IPR001766">
    <property type="entry name" value="Fork_head_dom"/>
</dbReference>
<dbReference type="KEGG" id="nvi:100121579"/>
<keyword evidence="2" id="KW-0970">Cilium biogenesis/degradation</keyword>